<protein>
    <recommendedName>
        <fullName evidence="7">Cerato-platanin</fullName>
    </recommendedName>
</protein>
<evidence type="ECO:0000313" key="5">
    <source>
        <dbReference type="EMBL" id="KAJ3485411.1"/>
    </source>
</evidence>
<reference evidence="5" key="1">
    <citation type="submission" date="2022-07" db="EMBL/GenBank/DDBJ databases">
        <title>Genome Sequence of Physisporinus lineatus.</title>
        <authorList>
            <person name="Buettner E."/>
        </authorList>
    </citation>
    <scope>NUCLEOTIDE SEQUENCE</scope>
    <source>
        <strain evidence="5">VT162</strain>
    </source>
</reference>
<dbReference type="AlphaFoldDB" id="A0AAD5V963"/>
<sequence length="148" mass="15831">MQFTTILLSAIFAIPAVLGESTIAYFSNVYDENGGSNSLWDVACADNAFGLVTTKGYTTMNSIPSWPYVAGFNQVKNGSPLCGSCWGVNYQDTTIYVTAIDENSDAGFVLSQTAMAKLTHGEGIDKGSVDVNYWAADPSICANKNWAN</sequence>
<accession>A0AAD5V963</accession>
<comment type="subcellular location">
    <subcellularLocation>
        <location evidence="1">Secreted</location>
    </subcellularLocation>
</comment>
<dbReference type="EMBL" id="JANAWD010000154">
    <property type="protein sequence ID" value="KAJ3485411.1"/>
    <property type="molecule type" value="Genomic_DNA"/>
</dbReference>
<proteinExistence type="inferred from homology"/>
<keyword evidence="6" id="KW-1185">Reference proteome</keyword>
<evidence type="ECO:0000256" key="4">
    <source>
        <dbReference type="SAM" id="SignalP"/>
    </source>
</evidence>
<keyword evidence="4" id="KW-0732">Signal</keyword>
<dbReference type="GO" id="GO:0005576">
    <property type="term" value="C:extracellular region"/>
    <property type="evidence" value="ECO:0007669"/>
    <property type="project" value="UniProtKB-SubCell"/>
</dbReference>
<gene>
    <name evidence="5" type="ORF">NLI96_g4983</name>
</gene>
<dbReference type="Proteomes" id="UP001212997">
    <property type="component" value="Unassembled WGS sequence"/>
</dbReference>
<evidence type="ECO:0000256" key="3">
    <source>
        <dbReference type="ARBA" id="ARBA00022525"/>
    </source>
</evidence>
<organism evidence="5 6">
    <name type="scientific">Meripilus lineatus</name>
    <dbReference type="NCBI Taxonomy" id="2056292"/>
    <lineage>
        <taxon>Eukaryota</taxon>
        <taxon>Fungi</taxon>
        <taxon>Dikarya</taxon>
        <taxon>Basidiomycota</taxon>
        <taxon>Agaricomycotina</taxon>
        <taxon>Agaricomycetes</taxon>
        <taxon>Polyporales</taxon>
        <taxon>Meripilaceae</taxon>
        <taxon>Meripilus</taxon>
    </lineage>
</organism>
<dbReference type="InterPro" id="IPR010829">
    <property type="entry name" value="Cerato-platanin"/>
</dbReference>
<comment type="similarity">
    <text evidence="2">Belongs to the cerato-platanin family.</text>
</comment>
<dbReference type="SUPFAM" id="SSF50685">
    <property type="entry name" value="Barwin-like endoglucanases"/>
    <property type="match status" value="1"/>
</dbReference>
<feature type="chain" id="PRO_5042209198" description="Cerato-platanin" evidence="4">
    <location>
        <begin position="20"/>
        <end position="148"/>
    </location>
</feature>
<evidence type="ECO:0000313" key="6">
    <source>
        <dbReference type="Proteomes" id="UP001212997"/>
    </source>
</evidence>
<dbReference type="InterPro" id="IPR036908">
    <property type="entry name" value="RlpA-like_sf"/>
</dbReference>
<name>A0AAD5V963_9APHY</name>
<dbReference type="Gene3D" id="2.40.40.10">
    <property type="entry name" value="RlpA-like domain"/>
    <property type="match status" value="1"/>
</dbReference>
<keyword evidence="3" id="KW-0964">Secreted</keyword>
<comment type="caution">
    <text evidence="5">The sequence shown here is derived from an EMBL/GenBank/DDBJ whole genome shotgun (WGS) entry which is preliminary data.</text>
</comment>
<evidence type="ECO:0008006" key="7">
    <source>
        <dbReference type="Google" id="ProtNLM"/>
    </source>
</evidence>
<feature type="signal peptide" evidence="4">
    <location>
        <begin position="1"/>
        <end position="19"/>
    </location>
</feature>
<dbReference type="CDD" id="cd22778">
    <property type="entry name" value="DPBB_CEPL-like"/>
    <property type="match status" value="1"/>
</dbReference>
<evidence type="ECO:0000256" key="1">
    <source>
        <dbReference type="ARBA" id="ARBA00004613"/>
    </source>
</evidence>
<dbReference type="Pfam" id="PF07249">
    <property type="entry name" value="Cerato-platanin"/>
    <property type="match status" value="1"/>
</dbReference>
<evidence type="ECO:0000256" key="2">
    <source>
        <dbReference type="ARBA" id="ARBA00010421"/>
    </source>
</evidence>